<dbReference type="Pfam" id="PF07331">
    <property type="entry name" value="TctB"/>
    <property type="match status" value="1"/>
</dbReference>
<feature type="transmembrane region" description="Helical" evidence="2">
    <location>
        <begin position="118"/>
        <end position="140"/>
    </location>
</feature>
<keyword evidence="2" id="KW-0472">Membrane</keyword>
<evidence type="ECO:0000256" key="2">
    <source>
        <dbReference type="SAM" id="Phobius"/>
    </source>
</evidence>
<evidence type="ECO:0000256" key="1">
    <source>
        <dbReference type="SAM" id="MobiDB-lite"/>
    </source>
</evidence>
<accession>A0A4Q8AMB7</accession>
<feature type="transmembrane region" description="Helical" evidence="2">
    <location>
        <begin position="62"/>
        <end position="83"/>
    </location>
</feature>
<keyword evidence="2" id="KW-1133">Transmembrane helix</keyword>
<dbReference type="InterPro" id="IPR009936">
    <property type="entry name" value="DUF1468"/>
</dbReference>
<feature type="transmembrane region" description="Helical" evidence="2">
    <location>
        <begin position="146"/>
        <end position="170"/>
    </location>
</feature>
<dbReference type="AlphaFoldDB" id="A0A4Q8AMB7"/>
<evidence type="ECO:0000313" key="4">
    <source>
        <dbReference type="EMBL" id="RZU65732.1"/>
    </source>
</evidence>
<evidence type="ECO:0000313" key="5">
    <source>
        <dbReference type="Proteomes" id="UP000291483"/>
    </source>
</evidence>
<name>A0A4Q8AMB7_9MICO</name>
<feature type="compositionally biased region" description="Polar residues" evidence="1">
    <location>
        <begin position="1"/>
        <end position="16"/>
    </location>
</feature>
<sequence length="186" mass="19492">MTDQTLVSPGGTSPGETPSRPIRPIGEYVFAAACAGVGLYTIIGAGFIRTPPGSANVLGPRVFPYLVGVLLFAAAIAVLVGVARGQRGDAEEGEDIDPTAPTDWLTVIKLSVFFLSQVVLIELIGWPFAVAVLFAGAAWALGAQRWWMGLLIGVGLGLTTQLVFGVWLGLSLPPGPLLEWIPIFHG</sequence>
<reference evidence="4 5" key="1">
    <citation type="submission" date="2019-02" db="EMBL/GenBank/DDBJ databases">
        <title>Sequencing the genomes of 1000 actinobacteria strains.</title>
        <authorList>
            <person name="Klenk H.-P."/>
        </authorList>
    </citation>
    <scope>NUCLEOTIDE SEQUENCE [LARGE SCALE GENOMIC DNA]</scope>
    <source>
        <strain evidence="4 5">DSM 18319</strain>
    </source>
</reference>
<feature type="transmembrane region" description="Helical" evidence="2">
    <location>
        <begin position="28"/>
        <end position="50"/>
    </location>
</feature>
<dbReference type="EMBL" id="SHLC01000001">
    <property type="protein sequence ID" value="RZU65732.1"/>
    <property type="molecule type" value="Genomic_DNA"/>
</dbReference>
<gene>
    <name evidence="4" type="ORF">EV379_2070</name>
</gene>
<dbReference type="OrthoDB" id="5119225at2"/>
<dbReference type="RefSeq" id="WP_130506046.1">
    <property type="nucleotide sequence ID" value="NZ_SHLC01000001.1"/>
</dbReference>
<keyword evidence="5" id="KW-1185">Reference proteome</keyword>
<evidence type="ECO:0000259" key="3">
    <source>
        <dbReference type="Pfam" id="PF07331"/>
    </source>
</evidence>
<dbReference type="Proteomes" id="UP000291483">
    <property type="component" value="Unassembled WGS sequence"/>
</dbReference>
<keyword evidence="2" id="KW-0812">Transmembrane</keyword>
<proteinExistence type="predicted"/>
<protein>
    <submittedName>
        <fullName evidence="4">Putative tricarboxylic transport membrane protein</fullName>
    </submittedName>
</protein>
<comment type="caution">
    <text evidence="4">The sequence shown here is derived from an EMBL/GenBank/DDBJ whole genome shotgun (WGS) entry which is preliminary data.</text>
</comment>
<feature type="region of interest" description="Disordered" evidence="1">
    <location>
        <begin position="1"/>
        <end position="20"/>
    </location>
</feature>
<organism evidence="4 5">
    <name type="scientific">Microterricola gilva</name>
    <dbReference type="NCBI Taxonomy" id="393267"/>
    <lineage>
        <taxon>Bacteria</taxon>
        <taxon>Bacillati</taxon>
        <taxon>Actinomycetota</taxon>
        <taxon>Actinomycetes</taxon>
        <taxon>Micrococcales</taxon>
        <taxon>Microbacteriaceae</taxon>
        <taxon>Microterricola</taxon>
    </lineage>
</organism>
<feature type="domain" description="DUF1468" evidence="3">
    <location>
        <begin position="29"/>
        <end position="173"/>
    </location>
</feature>